<feature type="region of interest" description="Disordered" evidence="1">
    <location>
        <begin position="1"/>
        <end position="21"/>
    </location>
</feature>
<name>A0AAW1V299_9CUCU</name>
<dbReference type="CDD" id="cd13179">
    <property type="entry name" value="RanBD_RanBP1"/>
    <property type="match status" value="1"/>
</dbReference>
<accession>A0AAW1V299</accession>
<sequence>MSDVVESTENGRKCSESSDTEYDPHYKPIISLPEVVVSTNEEDEIEILKIRAKLYRWAAHGDPAEWKERGTGELKILHNTINHNVRIVMRRDKTLKVCANHFIVPWMELTPKSGTDKAFVYSVVADFADEEPKNEMFAVKFGTVENANLFNEKFDEARQILKTKCSLYNGEADEQQLDEEESDKSGNEDEENIHSVDDRKKNLGNDVITNEVTKKLSELEVSKEKSVGKDK</sequence>
<dbReference type="InterPro" id="IPR045255">
    <property type="entry name" value="RanBP1-like"/>
</dbReference>
<dbReference type="Pfam" id="PF00638">
    <property type="entry name" value="Ran_BP1"/>
    <property type="match status" value="1"/>
</dbReference>
<keyword evidence="4" id="KW-1185">Reference proteome</keyword>
<dbReference type="InterPro" id="IPR000156">
    <property type="entry name" value="Ran_bind_dom"/>
</dbReference>
<dbReference type="InterPro" id="IPR011993">
    <property type="entry name" value="PH-like_dom_sf"/>
</dbReference>
<feature type="compositionally biased region" description="Acidic residues" evidence="1">
    <location>
        <begin position="172"/>
        <end position="182"/>
    </location>
</feature>
<evidence type="ECO:0000259" key="2">
    <source>
        <dbReference type="PROSITE" id="PS50196"/>
    </source>
</evidence>
<evidence type="ECO:0000313" key="4">
    <source>
        <dbReference type="Proteomes" id="UP001431783"/>
    </source>
</evidence>
<dbReference type="PROSITE" id="PS50196">
    <property type="entry name" value="RANBD1"/>
    <property type="match status" value="1"/>
</dbReference>
<dbReference type="GO" id="GO:0005737">
    <property type="term" value="C:cytoplasm"/>
    <property type="evidence" value="ECO:0007669"/>
    <property type="project" value="TreeGrafter"/>
</dbReference>
<dbReference type="SMART" id="SM00160">
    <property type="entry name" value="RanBD"/>
    <property type="match status" value="1"/>
</dbReference>
<feature type="compositionally biased region" description="Basic and acidic residues" evidence="1">
    <location>
        <begin position="9"/>
        <end position="21"/>
    </location>
</feature>
<dbReference type="FunFam" id="2.30.29.30:FF:000312">
    <property type="entry name" value="Ran binding protein 1"/>
    <property type="match status" value="1"/>
</dbReference>
<dbReference type="EMBL" id="JARQZJ010000100">
    <property type="protein sequence ID" value="KAK9886412.1"/>
    <property type="molecule type" value="Genomic_DNA"/>
</dbReference>
<dbReference type="Gene3D" id="2.30.29.30">
    <property type="entry name" value="Pleckstrin-homology domain (PH domain)/Phosphotyrosine-binding domain (PTB)"/>
    <property type="match status" value="1"/>
</dbReference>
<comment type="caution">
    <text evidence="3">The sequence shown here is derived from an EMBL/GenBank/DDBJ whole genome shotgun (WGS) entry which is preliminary data.</text>
</comment>
<gene>
    <name evidence="3" type="ORF">WA026_016691</name>
</gene>
<feature type="region of interest" description="Disordered" evidence="1">
    <location>
        <begin position="172"/>
        <end position="204"/>
    </location>
</feature>
<organism evidence="3 4">
    <name type="scientific">Henosepilachna vigintioctopunctata</name>
    <dbReference type="NCBI Taxonomy" id="420089"/>
    <lineage>
        <taxon>Eukaryota</taxon>
        <taxon>Metazoa</taxon>
        <taxon>Ecdysozoa</taxon>
        <taxon>Arthropoda</taxon>
        <taxon>Hexapoda</taxon>
        <taxon>Insecta</taxon>
        <taxon>Pterygota</taxon>
        <taxon>Neoptera</taxon>
        <taxon>Endopterygota</taxon>
        <taxon>Coleoptera</taxon>
        <taxon>Polyphaga</taxon>
        <taxon>Cucujiformia</taxon>
        <taxon>Coccinelloidea</taxon>
        <taxon>Coccinellidae</taxon>
        <taxon>Epilachninae</taxon>
        <taxon>Epilachnini</taxon>
        <taxon>Henosepilachna</taxon>
    </lineage>
</organism>
<dbReference type="PANTHER" id="PTHR23138:SF94">
    <property type="entry name" value="RAN BINDING PROTEIN 1"/>
    <property type="match status" value="1"/>
</dbReference>
<dbReference type="Proteomes" id="UP001431783">
    <property type="component" value="Unassembled WGS sequence"/>
</dbReference>
<proteinExistence type="predicted"/>
<feature type="compositionally biased region" description="Basic and acidic residues" evidence="1">
    <location>
        <begin position="183"/>
        <end position="203"/>
    </location>
</feature>
<protein>
    <recommendedName>
        <fullName evidence="2">RanBD1 domain-containing protein</fullName>
    </recommendedName>
</protein>
<evidence type="ECO:0000256" key="1">
    <source>
        <dbReference type="SAM" id="MobiDB-lite"/>
    </source>
</evidence>
<evidence type="ECO:0000313" key="3">
    <source>
        <dbReference type="EMBL" id="KAK9886412.1"/>
    </source>
</evidence>
<dbReference type="GO" id="GO:0005643">
    <property type="term" value="C:nuclear pore"/>
    <property type="evidence" value="ECO:0007669"/>
    <property type="project" value="TreeGrafter"/>
</dbReference>
<feature type="domain" description="RanBD1" evidence="2">
    <location>
        <begin position="25"/>
        <end position="163"/>
    </location>
</feature>
<dbReference type="InterPro" id="IPR045256">
    <property type="entry name" value="RanBP1_RanBD"/>
</dbReference>
<reference evidence="3 4" key="1">
    <citation type="submission" date="2023-03" db="EMBL/GenBank/DDBJ databases">
        <title>Genome insight into feeding habits of ladybird beetles.</title>
        <authorList>
            <person name="Li H.-S."/>
            <person name="Huang Y.-H."/>
            <person name="Pang H."/>
        </authorList>
    </citation>
    <scope>NUCLEOTIDE SEQUENCE [LARGE SCALE GENOMIC DNA]</scope>
    <source>
        <strain evidence="3">SYSU_2023b</strain>
        <tissue evidence="3">Whole body</tissue>
    </source>
</reference>
<dbReference type="GO" id="GO:0006913">
    <property type="term" value="P:nucleocytoplasmic transport"/>
    <property type="evidence" value="ECO:0007669"/>
    <property type="project" value="InterPro"/>
</dbReference>
<dbReference type="AlphaFoldDB" id="A0AAW1V299"/>
<dbReference type="SUPFAM" id="SSF50729">
    <property type="entry name" value="PH domain-like"/>
    <property type="match status" value="1"/>
</dbReference>
<dbReference type="PANTHER" id="PTHR23138">
    <property type="entry name" value="RAN BINDING PROTEIN"/>
    <property type="match status" value="1"/>
</dbReference>
<dbReference type="GO" id="GO:0005096">
    <property type="term" value="F:GTPase activator activity"/>
    <property type="evidence" value="ECO:0007669"/>
    <property type="project" value="TreeGrafter"/>
</dbReference>